<name>A0A5C8I4D6_9MICO</name>
<keyword evidence="3" id="KW-1185">Reference proteome</keyword>
<comment type="caution">
    <text evidence="2">The sequence shown here is derived from an EMBL/GenBank/DDBJ whole genome shotgun (WGS) entry which is preliminary data.</text>
</comment>
<evidence type="ECO:0000313" key="2">
    <source>
        <dbReference type="EMBL" id="TXK13119.1"/>
    </source>
</evidence>
<proteinExistence type="predicted"/>
<dbReference type="RefSeq" id="WP_147893800.1">
    <property type="nucleotide sequence ID" value="NZ_BAAANR010000001.1"/>
</dbReference>
<gene>
    <name evidence="2" type="ORF">FVP77_06760</name>
</gene>
<dbReference type="EMBL" id="VRSV01000001">
    <property type="protein sequence ID" value="TXK13119.1"/>
    <property type="molecule type" value="Genomic_DNA"/>
</dbReference>
<evidence type="ECO:0000313" key="3">
    <source>
        <dbReference type="Proteomes" id="UP000321034"/>
    </source>
</evidence>
<sequence length="113" mass="12534">MKVIVLHFQEGAKGRMYAIANIHIVPGGESLGYLYLATGVGLSLNVHELPGSDLDSEKRRPHKPVSNETGFTERLQQLHQFNTDAEHVAHYDEKEDAGAAAEVEWLSTVLPER</sequence>
<accession>A0A5C8I4D6</accession>
<dbReference type="AlphaFoldDB" id="A0A5C8I4D6"/>
<feature type="region of interest" description="Disordered" evidence="1">
    <location>
        <begin position="50"/>
        <end position="69"/>
    </location>
</feature>
<organism evidence="2 3">
    <name type="scientific">Microbacterium hatanonis</name>
    <dbReference type="NCBI Taxonomy" id="404366"/>
    <lineage>
        <taxon>Bacteria</taxon>
        <taxon>Bacillati</taxon>
        <taxon>Actinomycetota</taxon>
        <taxon>Actinomycetes</taxon>
        <taxon>Micrococcales</taxon>
        <taxon>Microbacteriaceae</taxon>
        <taxon>Microbacterium</taxon>
    </lineage>
</organism>
<protein>
    <submittedName>
        <fullName evidence="2">Uncharacterized protein</fullName>
    </submittedName>
</protein>
<evidence type="ECO:0000256" key="1">
    <source>
        <dbReference type="SAM" id="MobiDB-lite"/>
    </source>
</evidence>
<dbReference type="Proteomes" id="UP000321034">
    <property type="component" value="Unassembled WGS sequence"/>
</dbReference>
<reference evidence="2 3" key="1">
    <citation type="submission" date="2019-08" db="EMBL/GenBank/DDBJ databases">
        <authorList>
            <person name="Dong K."/>
        </authorList>
    </citation>
    <scope>NUCLEOTIDE SEQUENCE [LARGE SCALE GENOMIC DNA]</scope>
    <source>
        <strain evidence="2 3">JCM14558</strain>
    </source>
</reference>